<organism evidence="1 2">
    <name type="scientific">Pedobacter gandavensis</name>
    <dbReference type="NCBI Taxonomy" id="2679963"/>
    <lineage>
        <taxon>Bacteria</taxon>
        <taxon>Pseudomonadati</taxon>
        <taxon>Bacteroidota</taxon>
        <taxon>Sphingobacteriia</taxon>
        <taxon>Sphingobacteriales</taxon>
        <taxon>Sphingobacteriaceae</taxon>
        <taxon>Pedobacter</taxon>
    </lineage>
</organism>
<gene>
    <name evidence="1" type="ORF">GM920_00465</name>
</gene>
<comment type="caution">
    <text evidence="1">The sequence shown here is derived from an EMBL/GenBank/DDBJ whole genome shotgun (WGS) entry which is preliminary data.</text>
</comment>
<dbReference type="RefSeq" id="WP_182952651.1">
    <property type="nucleotide sequence ID" value="NZ_WNXC01000001.1"/>
</dbReference>
<evidence type="ECO:0000313" key="1">
    <source>
        <dbReference type="EMBL" id="MBB2147371.1"/>
    </source>
</evidence>
<dbReference type="Proteomes" id="UP000636110">
    <property type="component" value="Unassembled WGS sequence"/>
</dbReference>
<protein>
    <recommendedName>
        <fullName evidence="3">NERD domain-containing protein</fullName>
    </recommendedName>
</protein>
<dbReference type="EMBL" id="WNXC01000001">
    <property type="protein sequence ID" value="MBB2147371.1"/>
    <property type="molecule type" value="Genomic_DNA"/>
</dbReference>
<accession>A0ABR6EQ52</accession>
<keyword evidence="2" id="KW-1185">Reference proteome</keyword>
<evidence type="ECO:0000313" key="2">
    <source>
        <dbReference type="Proteomes" id="UP000636110"/>
    </source>
</evidence>
<name>A0ABR6EQ52_9SPHI</name>
<reference evidence="1 2" key="1">
    <citation type="submission" date="2019-11" db="EMBL/GenBank/DDBJ databases">
        <title>Description of Pedobacter sp. LMG 31462T.</title>
        <authorList>
            <person name="Carlier A."/>
            <person name="Qi S."/>
            <person name="Vandamme P."/>
        </authorList>
    </citation>
    <scope>NUCLEOTIDE SEQUENCE [LARGE SCALE GENOMIC DNA]</scope>
    <source>
        <strain evidence="1 2">LMG 31462</strain>
    </source>
</reference>
<sequence length="668" mass="76832">MKKNNYPSSIFSALRKDLSDQVFSSSIGYLNESTDIQDLHQFKNQGLLSSPNLPKDLFFCYLENIRRLSTDPELIRLEENYVCFLEAFFEATMRYNQGLIQLLSPYLNRNLKSFLYPLIKPLGTAFDGLFSQMYEELSKQTTDEMTSEVKSELHSLAHNQIRGAIADTLFAVTRLINFYAHHKSEVISPLVYNTIRDEDEILFMEAIRISSNINSFYYALDKIACGEWIVNSAAVIDAGFEFKFSMIDVELEKARQLGVRRIMIAHLLGRKKQRWLAQFLEPYCLSILEVAWDYYQDALGIFVSGTQKFDQLKADFIRQLDELDAEDELLFGLNRKNIDVVSHYYTAITIACFVYAARSLSERASTSYQLTCPEIPETLIEKLISRTKVGDHFLISKIADYLTELPIRQHLELFKMPCIRDHSGKIYSLVYIADQGWPQRVRTNLMRGGKIADQIGKAWEDYIAGILLGDGWEKAVQGVKIKENGEILTDIDIIAKRQDLLLLVQLKVHYGAGTHNYDQWKFRQKLIHGVAQVKKSELNIMSKKSVLSTNFSKVELDEIKFIQSVVMTNDHIFNGWKYDGVTIMSTAALMQLVNGAEVRYTSQKGQVIEIKSYAKNRNLSTKEIIDFIATPLDWKIASSEFKIDYHKEDFGKYVLHFPYHASIDHEGF</sequence>
<evidence type="ECO:0008006" key="3">
    <source>
        <dbReference type="Google" id="ProtNLM"/>
    </source>
</evidence>
<proteinExistence type="predicted"/>